<evidence type="ECO:0000313" key="3">
    <source>
        <dbReference type="Proteomes" id="UP000485058"/>
    </source>
</evidence>
<accession>A0A699ZNF1</accession>
<dbReference type="EMBL" id="BLLF01002510">
    <property type="protein sequence ID" value="GFH24347.1"/>
    <property type="molecule type" value="Genomic_DNA"/>
</dbReference>
<reference evidence="2 3" key="1">
    <citation type="submission" date="2020-02" db="EMBL/GenBank/DDBJ databases">
        <title>Draft genome sequence of Haematococcus lacustris strain NIES-144.</title>
        <authorList>
            <person name="Morimoto D."/>
            <person name="Nakagawa S."/>
            <person name="Yoshida T."/>
            <person name="Sawayama S."/>
        </authorList>
    </citation>
    <scope>NUCLEOTIDE SEQUENCE [LARGE SCALE GENOMIC DNA]</scope>
    <source>
        <strain evidence="2 3">NIES-144</strain>
    </source>
</reference>
<dbReference type="Proteomes" id="UP000485058">
    <property type="component" value="Unassembled WGS sequence"/>
</dbReference>
<name>A0A699ZNF1_HAELA</name>
<organism evidence="2 3">
    <name type="scientific">Haematococcus lacustris</name>
    <name type="common">Green alga</name>
    <name type="synonym">Haematococcus pluvialis</name>
    <dbReference type="NCBI Taxonomy" id="44745"/>
    <lineage>
        <taxon>Eukaryota</taxon>
        <taxon>Viridiplantae</taxon>
        <taxon>Chlorophyta</taxon>
        <taxon>core chlorophytes</taxon>
        <taxon>Chlorophyceae</taxon>
        <taxon>CS clade</taxon>
        <taxon>Chlamydomonadales</taxon>
        <taxon>Haematococcaceae</taxon>
        <taxon>Haematococcus</taxon>
    </lineage>
</organism>
<keyword evidence="3" id="KW-1185">Reference proteome</keyword>
<feature type="non-terminal residue" evidence="2">
    <location>
        <position position="1"/>
    </location>
</feature>
<dbReference type="AlphaFoldDB" id="A0A699ZNF1"/>
<evidence type="ECO:0000313" key="2">
    <source>
        <dbReference type="EMBL" id="GFH24347.1"/>
    </source>
</evidence>
<feature type="compositionally biased region" description="Basic and acidic residues" evidence="1">
    <location>
        <begin position="181"/>
        <end position="197"/>
    </location>
</feature>
<proteinExistence type="predicted"/>
<comment type="caution">
    <text evidence="2">The sequence shown here is derived from an EMBL/GenBank/DDBJ whole genome shotgun (WGS) entry which is preliminary data.</text>
</comment>
<evidence type="ECO:0000256" key="1">
    <source>
        <dbReference type="SAM" id="MobiDB-lite"/>
    </source>
</evidence>
<sequence length="197" mass="21815">MQCVADNRFYYITKYLNHWGQTWTTLDMYSVNDGSRDQLAQHVSPTHGFAVFSNVDDKGTKVLFISKSESLCQLDLSSREVRVLVVDFTHSSARLFSGPGPLAALLVPDPSQSPSTSSLYSCSEEGELQLLRSGLVVADNMLAVNKAGDVLFFQPHQVKKELLSLVRLRSALPPRSIPASEEWKADISSVKHELSQS</sequence>
<protein>
    <submittedName>
        <fullName evidence="2">Uncharacterized protein</fullName>
    </submittedName>
</protein>
<feature type="region of interest" description="Disordered" evidence="1">
    <location>
        <begin position="178"/>
        <end position="197"/>
    </location>
</feature>
<gene>
    <name evidence="2" type="ORF">HaLaN_22125</name>
</gene>